<proteinExistence type="predicted"/>
<feature type="signal peptide" evidence="2">
    <location>
        <begin position="1"/>
        <end position="22"/>
    </location>
</feature>
<dbReference type="AlphaFoldDB" id="A0A0A9H2Q9"/>
<keyword evidence="2" id="KW-0732">Signal</keyword>
<sequence>MARTSTLSSMALSFFVLLNSYSQFSIPSFFFNRKKETNPRLDGWISTEEEHPSDSGRRRPG</sequence>
<protein>
    <submittedName>
        <fullName evidence="3">Uncharacterized protein</fullName>
    </submittedName>
</protein>
<organism evidence="3">
    <name type="scientific">Arundo donax</name>
    <name type="common">Giant reed</name>
    <name type="synonym">Donax arundinaceus</name>
    <dbReference type="NCBI Taxonomy" id="35708"/>
    <lineage>
        <taxon>Eukaryota</taxon>
        <taxon>Viridiplantae</taxon>
        <taxon>Streptophyta</taxon>
        <taxon>Embryophyta</taxon>
        <taxon>Tracheophyta</taxon>
        <taxon>Spermatophyta</taxon>
        <taxon>Magnoliopsida</taxon>
        <taxon>Liliopsida</taxon>
        <taxon>Poales</taxon>
        <taxon>Poaceae</taxon>
        <taxon>PACMAD clade</taxon>
        <taxon>Arundinoideae</taxon>
        <taxon>Arundineae</taxon>
        <taxon>Arundo</taxon>
    </lineage>
</organism>
<feature type="compositionally biased region" description="Basic and acidic residues" evidence="1">
    <location>
        <begin position="48"/>
        <end position="61"/>
    </location>
</feature>
<evidence type="ECO:0000256" key="2">
    <source>
        <dbReference type="SAM" id="SignalP"/>
    </source>
</evidence>
<reference evidence="3" key="1">
    <citation type="submission" date="2014-09" db="EMBL/GenBank/DDBJ databases">
        <authorList>
            <person name="Magalhaes I.L.F."/>
            <person name="Oliveira U."/>
            <person name="Santos F.R."/>
            <person name="Vidigal T.H.D.A."/>
            <person name="Brescovit A.D."/>
            <person name="Santos A.J."/>
        </authorList>
    </citation>
    <scope>NUCLEOTIDE SEQUENCE</scope>
    <source>
        <tissue evidence="3">Shoot tissue taken approximately 20 cm above the soil surface</tissue>
    </source>
</reference>
<name>A0A0A9H2Q9_ARUDO</name>
<accession>A0A0A9H2Q9</accession>
<dbReference type="EMBL" id="GBRH01167812">
    <property type="protein sequence ID" value="JAE30084.1"/>
    <property type="molecule type" value="Transcribed_RNA"/>
</dbReference>
<feature type="region of interest" description="Disordered" evidence="1">
    <location>
        <begin position="41"/>
        <end position="61"/>
    </location>
</feature>
<reference evidence="3" key="2">
    <citation type="journal article" date="2015" name="Data Brief">
        <title>Shoot transcriptome of the giant reed, Arundo donax.</title>
        <authorList>
            <person name="Barrero R.A."/>
            <person name="Guerrero F.D."/>
            <person name="Moolhuijzen P."/>
            <person name="Goolsby J.A."/>
            <person name="Tidwell J."/>
            <person name="Bellgard S.E."/>
            <person name="Bellgard M.I."/>
        </authorList>
    </citation>
    <scope>NUCLEOTIDE SEQUENCE</scope>
    <source>
        <tissue evidence="3">Shoot tissue taken approximately 20 cm above the soil surface</tissue>
    </source>
</reference>
<evidence type="ECO:0000313" key="3">
    <source>
        <dbReference type="EMBL" id="JAE30084.1"/>
    </source>
</evidence>
<feature type="chain" id="PRO_5002045128" evidence="2">
    <location>
        <begin position="23"/>
        <end position="61"/>
    </location>
</feature>
<evidence type="ECO:0000256" key="1">
    <source>
        <dbReference type="SAM" id="MobiDB-lite"/>
    </source>
</evidence>